<gene>
    <name evidence="3" type="ORF">FQY79_01320</name>
</gene>
<dbReference type="Gene3D" id="2.60.120.560">
    <property type="entry name" value="Exo-inulinase, domain 1"/>
    <property type="match status" value="1"/>
</dbReference>
<feature type="chain" id="PRO_5023066444" evidence="1">
    <location>
        <begin position="22"/>
        <end position="232"/>
    </location>
</feature>
<evidence type="ECO:0000313" key="4">
    <source>
        <dbReference type="Proteomes" id="UP000315949"/>
    </source>
</evidence>
<keyword evidence="4" id="KW-1185">Reference proteome</keyword>
<dbReference type="Pfam" id="PF06439">
    <property type="entry name" value="3keto-disac_hyd"/>
    <property type="match status" value="1"/>
</dbReference>
<sequence length="232" mass="26052">MDTRHRLYALLLALAGFGASAADNQLTAEERDQGWQLLFDGEDLSQWRNFKGEGLSDKWVVEDGAIKLSGPGGGDILTRARYRDFDLRLDWKISEGGNSGIFILADETGERIYSHAPEIQILDNERHPDNQLDTHLSGSLYDMIASPPASHRPAGEWNQVRILLDRGQLTVWQNGVQTVSVRIHGPEWQRLVAASKFANWPGFAANDSGHIGLQDHGDVVWFKNLKIRELER</sequence>
<dbReference type="AlphaFoldDB" id="A0A5C5U8R8"/>
<evidence type="ECO:0000256" key="1">
    <source>
        <dbReference type="SAM" id="SignalP"/>
    </source>
</evidence>
<dbReference type="InterPro" id="IPR010496">
    <property type="entry name" value="AL/BT2_dom"/>
</dbReference>
<dbReference type="Proteomes" id="UP000315949">
    <property type="component" value="Unassembled WGS sequence"/>
</dbReference>
<accession>A0A5C5U8R8</accession>
<comment type="caution">
    <text evidence="3">The sequence shown here is derived from an EMBL/GenBank/DDBJ whole genome shotgun (WGS) entry which is preliminary data.</text>
</comment>
<organism evidence="3 4">
    <name type="scientific">Luteimonas wenzhouensis</name>
    <dbReference type="NCBI Taxonomy" id="2599615"/>
    <lineage>
        <taxon>Bacteria</taxon>
        <taxon>Pseudomonadati</taxon>
        <taxon>Pseudomonadota</taxon>
        <taxon>Gammaproteobacteria</taxon>
        <taxon>Lysobacterales</taxon>
        <taxon>Lysobacteraceae</taxon>
        <taxon>Luteimonas</taxon>
    </lineage>
</organism>
<proteinExistence type="predicted"/>
<name>A0A5C5U8R8_9GAMM</name>
<dbReference type="EMBL" id="VOHE01000001">
    <property type="protein sequence ID" value="TWT21800.1"/>
    <property type="molecule type" value="Genomic_DNA"/>
</dbReference>
<feature type="domain" description="3-keto-alpha-glucoside-1,2-lyase/3-keto-2-hydroxy-glucal hydratase" evidence="2">
    <location>
        <begin position="34"/>
        <end position="228"/>
    </location>
</feature>
<protein>
    <submittedName>
        <fullName evidence="3">DUF1080 domain-containing protein</fullName>
    </submittedName>
</protein>
<dbReference type="RefSeq" id="WP_146310033.1">
    <property type="nucleotide sequence ID" value="NZ_VOHE01000001.1"/>
</dbReference>
<reference evidence="3 4" key="1">
    <citation type="submission" date="2019-07" db="EMBL/GenBank/DDBJ databases">
        <title>Luteimonas sp. YD-1 nov., isolated from acidic soil.</title>
        <authorList>
            <person name="Zhou J."/>
        </authorList>
    </citation>
    <scope>NUCLEOTIDE SEQUENCE [LARGE SCALE GENOMIC DNA]</scope>
    <source>
        <strain evidence="3 4">YD-1</strain>
    </source>
</reference>
<dbReference type="OrthoDB" id="9798407at2"/>
<feature type="signal peptide" evidence="1">
    <location>
        <begin position="1"/>
        <end position="21"/>
    </location>
</feature>
<evidence type="ECO:0000313" key="3">
    <source>
        <dbReference type="EMBL" id="TWT21800.1"/>
    </source>
</evidence>
<keyword evidence="1" id="KW-0732">Signal</keyword>
<dbReference type="GO" id="GO:0016787">
    <property type="term" value="F:hydrolase activity"/>
    <property type="evidence" value="ECO:0007669"/>
    <property type="project" value="InterPro"/>
</dbReference>
<evidence type="ECO:0000259" key="2">
    <source>
        <dbReference type="Pfam" id="PF06439"/>
    </source>
</evidence>